<dbReference type="AlphaFoldDB" id="A0A919JHP3"/>
<dbReference type="SMART" id="SM00267">
    <property type="entry name" value="GGDEF"/>
    <property type="match status" value="1"/>
</dbReference>
<dbReference type="PANTHER" id="PTHR45138:SF9">
    <property type="entry name" value="DIGUANYLATE CYCLASE DGCM-RELATED"/>
    <property type="match status" value="1"/>
</dbReference>
<sequence>MRTMATAGNPAGWTRLVHVTFTLTAFAACVLYLTSPQSVRLAMVTVVSAVPLAAIAAGMRIHRIARRGTWLILLAGTVLFTIFNYLWFLDLGLGIPVAADGVANSLCQVAAYLCVLGAALTVVARHGAGDRGGILDAALIAIGLITPVWEFLLRPHLLEVGSPAGTQAAFLIKVLLLMGTLGALLRIADTAGTARTALNYFFVSLASAVVAVVVSLLTSVPGSDYYSPVVDLCAMLGYLSLAAAAVHPSAKDFAQPGGWERRELNPVSLRSLGLVLALVPVVGSVPQLYGGSADTLLLSLGTLLVIPLVIMRIGLLLAQRTADQEALRYQAHHDELTGLVNRRRFFALLDEAVARCRRGALPGIAVLYCDLNKFKAINDEHGHEAGDHVLRTFAERLTATLRPDDLAARIGGDEFLVLCPGAADAENLRRRVEELAAQPVQWAGHELALGAAVGLATGTGVDLSGDALVTAADAEMYTRKAAAGRLPARALANPC</sequence>
<dbReference type="InterPro" id="IPR029787">
    <property type="entry name" value="Nucleotide_cyclase"/>
</dbReference>
<comment type="caution">
    <text evidence="3">The sequence shown here is derived from an EMBL/GenBank/DDBJ whole genome shotgun (WGS) entry which is preliminary data.</text>
</comment>
<dbReference type="InterPro" id="IPR050469">
    <property type="entry name" value="Diguanylate_Cyclase"/>
</dbReference>
<accession>A0A919JHP3</accession>
<dbReference type="PROSITE" id="PS50887">
    <property type="entry name" value="GGDEF"/>
    <property type="match status" value="1"/>
</dbReference>
<dbReference type="NCBIfam" id="TIGR00254">
    <property type="entry name" value="GGDEF"/>
    <property type="match status" value="1"/>
</dbReference>
<dbReference type="PROSITE" id="PS51257">
    <property type="entry name" value="PROKAR_LIPOPROTEIN"/>
    <property type="match status" value="1"/>
</dbReference>
<proteinExistence type="predicted"/>
<dbReference type="InterPro" id="IPR043128">
    <property type="entry name" value="Rev_trsase/Diguanyl_cyclase"/>
</dbReference>
<name>A0A919JHP3_9ACTN</name>
<keyword evidence="1" id="KW-0472">Membrane</keyword>
<feature type="transmembrane region" description="Helical" evidence="1">
    <location>
        <begin position="164"/>
        <end position="185"/>
    </location>
</feature>
<feature type="transmembrane region" description="Helical" evidence="1">
    <location>
        <begin position="39"/>
        <end position="58"/>
    </location>
</feature>
<feature type="transmembrane region" description="Helical" evidence="1">
    <location>
        <begin position="267"/>
        <end position="289"/>
    </location>
</feature>
<feature type="transmembrane region" description="Helical" evidence="1">
    <location>
        <begin position="101"/>
        <end position="122"/>
    </location>
</feature>
<feature type="transmembrane region" description="Helical" evidence="1">
    <location>
        <begin position="295"/>
        <end position="318"/>
    </location>
</feature>
<evidence type="ECO:0000313" key="3">
    <source>
        <dbReference type="EMBL" id="GIE49485.1"/>
    </source>
</evidence>
<evidence type="ECO:0000313" key="4">
    <source>
        <dbReference type="Proteomes" id="UP000647172"/>
    </source>
</evidence>
<keyword evidence="1" id="KW-1133">Transmembrane helix</keyword>
<evidence type="ECO:0000256" key="1">
    <source>
        <dbReference type="SAM" id="Phobius"/>
    </source>
</evidence>
<dbReference type="CDD" id="cd01949">
    <property type="entry name" value="GGDEF"/>
    <property type="match status" value="1"/>
</dbReference>
<feature type="transmembrane region" description="Helical" evidence="1">
    <location>
        <begin position="12"/>
        <end position="33"/>
    </location>
</feature>
<protein>
    <recommendedName>
        <fullName evidence="2">GGDEF domain-containing protein</fullName>
    </recommendedName>
</protein>
<dbReference type="Proteomes" id="UP000647172">
    <property type="component" value="Unassembled WGS sequence"/>
</dbReference>
<dbReference type="GO" id="GO:0052621">
    <property type="term" value="F:diguanylate cyclase activity"/>
    <property type="evidence" value="ECO:0007669"/>
    <property type="project" value="TreeGrafter"/>
</dbReference>
<feature type="transmembrane region" description="Helical" evidence="1">
    <location>
        <begin position="70"/>
        <end position="89"/>
    </location>
</feature>
<keyword evidence="1" id="KW-0812">Transmembrane</keyword>
<feature type="transmembrane region" description="Helical" evidence="1">
    <location>
        <begin position="225"/>
        <end position="246"/>
    </location>
</feature>
<gene>
    <name evidence="3" type="ORF">Ani05nite_30190</name>
</gene>
<dbReference type="Gene3D" id="3.30.70.270">
    <property type="match status" value="1"/>
</dbReference>
<feature type="transmembrane region" description="Helical" evidence="1">
    <location>
        <begin position="134"/>
        <end position="152"/>
    </location>
</feature>
<keyword evidence="4" id="KW-1185">Reference proteome</keyword>
<dbReference type="EMBL" id="BOMQ01000035">
    <property type="protein sequence ID" value="GIE49485.1"/>
    <property type="molecule type" value="Genomic_DNA"/>
</dbReference>
<dbReference type="SUPFAM" id="SSF55073">
    <property type="entry name" value="Nucleotide cyclase"/>
    <property type="match status" value="1"/>
</dbReference>
<dbReference type="PANTHER" id="PTHR45138">
    <property type="entry name" value="REGULATORY COMPONENTS OF SENSORY TRANSDUCTION SYSTEM"/>
    <property type="match status" value="1"/>
</dbReference>
<dbReference type="Pfam" id="PF00990">
    <property type="entry name" value="GGDEF"/>
    <property type="match status" value="1"/>
</dbReference>
<feature type="transmembrane region" description="Helical" evidence="1">
    <location>
        <begin position="197"/>
        <end position="219"/>
    </location>
</feature>
<evidence type="ECO:0000259" key="2">
    <source>
        <dbReference type="PROSITE" id="PS50887"/>
    </source>
</evidence>
<dbReference type="RefSeq" id="WP_203768835.1">
    <property type="nucleotide sequence ID" value="NZ_BAAAYJ010000072.1"/>
</dbReference>
<reference evidence="3" key="1">
    <citation type="submission" date="2021-01" db="EMBL/GenBank/DDBJ databases">
        <title>Whole genome shotgun sequence of Actinoplanes nipponensis NBRC 14063.</title>
        <authorList>
            <person name="Komaki H."/>
            <person name="Tamura T."/>
        </authorList>
    </citation>
    <scope>NUCLEOTIDE SEQUENCE</scope>
    <source>
        <strain evidence="3">NBRC 14063</strain>
    </source>
</reference>
<feature type="domain" description="GGDEF" evidence="2">
    <location>
        <begin position="362"/>
        <end position="493"/>
    </location>
</feature>
<dbReference type="InterPro" id="IPR000160">
    <property type="entry name" value="GGDEF_dom"/>
</dbReference>
<organism evidence="3 4">
    <name type="scientific">Actinoplanes nipponensis</name>
    <dbReference type="NCBI Taxonomy" id="135950"/>
    <lineage>
        <taxon>Bacteria</taxon>
        <taxon>Bacillati</taxon>
        <taxon>Actinomycetota</taxon>
        <taxon>Actinomycetes</taxon>
        <taxon>Micromonosporales</taxon>
        <taxon>Micromonosporaceae</taxon>
        <taxon>Actinoplanes</taxon>
    </lineage>
</organism>